<name>A0A371FXT8_MUCPR</name>
<accession>A0A371FXT8</accession>
<dbReference type="OrthoDB" id="1730907at2759"/>
<evidence type="ECO:0008006" key="4">
    <source>
        <dbReference type="Google" id="ProtNLM"/>
    </source>
</evidence>
<gene>
    <name evidence="2" type="ORF">CR513_36041</name>
</gene>
<evidence type="ECO:0000313" key="2">
    <source>
        <dbReference type="EMBL" id="RDX83078.1"/>
    </source>
</evidence>
<dbReference type="PANTHER" id="PTHR48475">
    <property type="entry name" value="RIBONUCLEASE H"/>
    <property type="match status" value="1"/>
</dbReference>
<organism evidence="2 3">
    <name type="scientific">Mucuna pruriens</name>
    <name type="common">Velvet bean</name>
    <name type="synonym">Dolichos pruriens</name>
    <dbReference type="NCBI Taxonomy" id="157652"/>
    <lineage>
        <taxon>Eukaryota</taxon>
        <taxon>Viridiplantae</taxon>
        <taxon>Streptophyta</taxon>
        <taxon>Embryophyta</taxon>
        <taxon>Tracheophyta</taxon>
        <taxon>Spermatophyta</taxon>
        <taxon>Magnoliopsida</taxon>
        <taxon>eudicotyledons</taxon>
        <taxon>Gunneridae</taxon>
        <taxon>Pentapetalae</taxon>
        <taxon>rosids</taxon>
        <taxon>fabids</taxon>
        <taxon>Fabales</taxon>
        <taxon>Fabaceae</taxon>
        <taxon>Papilionoideae</taxon>
        <taxon>50 kb inversion clade</taxon>
        <taxon>NPAAA clade</taxon>
        <taxon>indigoferoid/millettioid clade</taxon>
        <taxon>Phaseoleae</taxon>
        <taxon>Mucuna</taxon>
    </lineage>
</organism>
<feature type="region of interest" description="Disordered" evidence="1">
    <location>
        <begin position="1"/>
        <end position="21"/>
    </location>
</feature>
<evidence type="ECO:0000313" key="3">
    <source>
        <dbReference type="Proteomes" id="UP000257109"/>
    </source>
</evidence>
<comment type="caution">
    <text evidence="2">The sequence shown here is derived from an EMBL/GenBank/DDBJ whole genome shotgun (WGS) entry which is preliminary data.</text>
</comment>
<protein>
    <recommendedName>
        <fullName evidence="4">Reverse transcriptase RNase H-like domain-containing protein</fullName>
    </recommendedName>
</protein>
<dbReference type="Proteomes" id="UP000257109">
    <property type="component" value="Unassembled WGS sequence"/>
</dbReference>
<proteinExistence type="predicted"/>
<sequence length="153" mass="17313">MPPRKSKPSTTLAKSSQNVSRGGKKVEAVYVGPYHMAHCQNRPPQNIFEKSALTRRIAHWQMALSKYDIVYTNQKAVKGRALVEQLAHHPLDEYHPLSYEFPNEQIMLTEDVRLEANSDKWKPWFDRASNMLGNGIGAVLAPQKTSISLSRPS</sequence>
<feature type="compositionally biased region" description="Polar residues" evidence="1">
    <location>
        <begin position="8"/>
        <end position="20"/>
    </location>
</feature>
<keyword evidence="3" id="KW-1185">Reference proteome</keyword>
<dbReference type="PANTHER" id="PTHR48475:SF1">
    <property type="entry name" value="RNASE H TYPE-1 DOMAIN-CONTAINING PROTEIN"/>
    <property type="match status" value="1"/>
</dbReference>
<dbReference type="AlphaFoldDB" id="A0A371FXT8"/>
<dbReference type="EMBL" id="QJKJ01007462">
    <property type="protein sequence ID" value="RDX83078.1"/>
    <property type="molecule type" value="Genomic_DNA"/>
</dbReference>
<evidence type="ECO:0000256" key="1">
    <source>
        <dbReference type="SAM" id="MobiDB-lite"/>
    </source>
</evidence>
<feature type="non-terminal residue" evidence="2">
    <location>
        <position position="1"/>
    </location>
</feature>
<reference evidence="2" key="1">
    <citation type="submission" date="2018-05" db="EMBL/GenBank/DDBJ databases">
        <title>Draft genome of Mucuna pruriens seed.</title>
        <authorList>
            <person name="Nnadi N.E."/>
            <person name="Vos R."/>
            <person name="Hasami M.H."/>
            <person name="Devisetty U.K."/>
            <person name="Aguiy J.C."/>
        </authorList>
    </citation>
    <scope>NUCLEOTIDE SEQUENCE [LARGE SCALE GENOMIC DNA]</scope>
    <source>
        <strain evidence="2">JCA_2017</strain>
    </source>
</reference>